<evidence type="ECO:0000256" key="4">
    <source>
        <dbReference type="ARBA" id="ARBA00022691"/>
    </source>
</evidence>
<dbReference type="OrthoDB" id="9813719at2"/>
<dbReference type="GO" id="GO:0009307">
    <property type="term" value="P:DNA restriction-modification system"/>
    <property type="evidence" value="ECO:0007669"/>
    <property type="project" value="UniProtKB-KW"/>
</dbReference>
<dbReference type="SUPFAM" id="SSF53335">
    <property type="entry name" value="S-adenosyl-L-methionine-dependent methyltransferases"/>
    <property type="match status" value="1"/>
</dbReference>
<dbReference type="RefSeq" id="WP_109904066.1">
    <property type="nucleotide sequence ID" value="NZ_QGLE01000003.1"/>
</dbReference>
<dbReference type="InterPro" id="IPR001525">
    <property type="entry name" value="C5_MeTfrase"/>
</dbReference>
<evidence type="ECO:0000256" key="5">
    <source>
        <dbReference type="ARBA" id="ARBA00022747"/>
    </source>
</evidence>
<evidence type="ECO:0000256" key="1">
    <source>
        <dbReference type="ARBA" id="ARBA00011975"/>
    </source>
</evidence>
<dbReference type="Gene3D" id="3.90.120.10">
    <property type="entry name" value="DNA Methylase, subunit A, domain 2"/>
    <property type="match status" value="1"/>
</dbReference>
<evidence type="ECO:0000256" key="3">
    <source>
        <dbReference type="ARBA" id="ARBA00022679"/>
    </source>
</evidence>
<dbReference type="PANTHER" id="PTHR10629:SF52">
    <property type="entry name" value="DNA (CYTOSINE-5)-METHYLTRANSFERASE 1"/>
    <property type="match status" value="1"/>
</dbReference>
<dbReference type="EMBL" id="QGLE01000003">
    <property type="protein sequence ID" value="PWR24538.1"/>
    <property type="molecule type" value="Genomic_DNA"/>
</dbReference>
<keyword evidence="4" id="KW-0949">S-adenosyl-L-methionine</keyword>
<comment type="catalytic activity">
    <reaction evidence="6">
        <text>a 2'-deoxycytidine in DNA + S-adenosyl-L-methionine = a 5-methyl-2'-deoxycytidine in DNA + S-adenosyl-L-homocysteine + H(+)</text>
        <dbReference type="Rhea" id="RHEA:13681"/>
        <dbReference type="Rhea" id="RHEA-COMP:11369"/>
        <dbReference type="Rhea" id="RHEA-COMP:11370"/>
        <dbReference type="ChEBI" id="CHEBI:15378"/>
        <dbReference type="ChEBI" id="CHEBI:57856"/>
        <dbReference type="ChEBI" id="CHEBI:59789"/>
        <dbReference type="ChEBI" id="CHEBI:85452"/>
        <dbReference type="ChEBI" id="CHEBI:85454"/>
        <dbReference type="EC" id="2.1.1.37"/>
    </reaction>
</comment>
<evidence type="ECO:0000256" key="6">
    <source>
        <dbReference type="ARBA" id="ARBA00047422"/>
    </source>
</evidence>
<dbReference type="GO" id="GO:0044027">
    <property type="term" value="P:negative regulation of gene expression via chromosomal CpG island methylation"/>
    <property type="evidence" value="ECO:0007669"/>
    <property type="project" value="TreeGrafter"/>
</dbReference>
<dbReference type="Gene3D" id="3.40.50.150">
    <property type="entry name" value="Vaccinia Virus protein VP39"/>
    <property type="match status" value="1"/>
</dbReference>
<reference evidence="7 8" key="1">
    <citation type="submission" date="2018-05" db="EMBL/GenBank/DDBJ databases">
        <title>Zavarzinia sp. HR-AS.</title>
        <authorList>
            <person name="Lee Y."/>
            <person name="Jeon C.O."/>
        </authorList>
    </citation>
    <scope>NUCLEOTIDE SEQUENCE [LARGE SCALE GENOMIC DNA]</scope>
    <source>
        <strain evidence="7 8">HR-AS</strain>
    </source>
</reference>
<gene>
    <name evidence="7" type="ORF">DKG74_06960</name>
</gene>
<dbReference type="PROSITE" id="PS51257">
    <property type="entry name" value="PROKAR_LIPOPROTEIN"/>
    <property type="match status" value="1"/>
</dbReference>
<organism evidence="7 8">
    <name type="scientific">Zavarzinia aquatilis</name>
    <dbReference type="NCBI Taxonomy" id="2211142"/>
    <lineage>
        <taxon>Bacteria</taxon>
        <taxon>Pseudomonadati</taxon>
        <taxon>Pseudomonadota</taxon>
        <taxon>Alphaproteobacteria</taxon>
        <taxon>Rhodospirillales</taxon>
        <taxon>Zavarziniaceae</taxon>
        <taxon>Zavarzinia</taxon>
    </lineage>
</organism>
<dbReference type="EC" id="2.1.1.37" evidence="1"/>
<keyword evidence="8" id="KW-1185">Reference proteome</keyword>
<dbReference type="GO" id="GO:0003677">
    <property type="term" value="F:DNA binding"/>
    <property type="evidence" value="ECO:0007669"/>
    <property type="project" value="TreeGrafter"/>
</dbReference>
<proteinExistence type="predicted"/>
<comment type="caution">
    <text evidence="7">The sequence shown here is derived from an EMBL/GenBank/DDBJ whole genome shotgun (WGS) entry which is preliminary data.</text>
</comment>
<evidence type="ECO:0000313" key="8">
    <source>
        <dbReference type="Proteomes" id="UP000245461"/>
    </source>
</evidence>
<dbReference type="Proteomes" id="UP000245461">
    <property type="component" value="Unassembled WGS sequence"/>
</dbReference>
<dbReference type="Pfam" id="PF00145">
    <property type="entry name" value="DNA_methylase"/>
    <property type="match status" value="1"/>
</dbReference>
<name>A0A317EBU7_9PROT</name>
<dbReference type="InterPro" id="IPR050390">
    <property type="entry name" value="C5-Methyltransferase"/>
</dbReference>
<keyword evidence="3 7" id="KW-0808">Transferase</keyword>
<dbReference type="InterPro" id="IPR029063">
    <property type="entry name" value="SAM-dependent_MTases_sf"/>
</dbReference>
<sequence length="557" mass="60684">MHGKLSPAPAWLLDQRMTVVLFAGMGGACDGLEAAGFPVHLAINHDAVAVAAHQARHPHTRHLQSDVFEVCPRAATGGRPVRILWASPDCRHFSRAKGGAPVSRRVRSLPWIVCRWAGMTAPETIFTENVPELQTWGPLIAKRDPATGRVIRLDGSVAAPGERVPVAEQQLVPDPRRRGKTFGRWLRHLRGLGYTIEFREEICADHGIPTIRKRFWAVMTIGGRPPRWPARTHAPREKAKALRLRPWIGAHTCIDWSIPCPSIFERAKQLAPATHRRIAVGTMRYVVKAKRPFLLHVTHHGGDRTHDIADPLRTVTSANRGEIALVAPHVTKFRNGAIGHDLSEPLATVTANSFEKRPGGSVPMGLVAAFLAQHNTGVIGRPADEPMSTSTTAATQKAVVACSLATLRGTSKDGRDIADPMPTVTAGGSHVALVAAFLAQYYSVGESCRAADEPLGTVTTKMRHAAVTISIAGSEYALTDIGMRMLEPEECARAHGFDPASLNLPIRIRDKKGNWIARKLTKTEKYHLIGNSVPPEMARRLAFANVREELVTEATGT</sequence>
<keyword evidence="5" id="KW-0680">Restriction system</keyword>
<protein>
    <recommendedName>
        <fullName evidence="1">DNA (cytosine-5-)-methyltransferase</fullName>
        <ecNumber evidence="1">2.1.1.37</ecNumber>
    </recommendedName>
</protein>
<evidence type="ECO:0000256" key="2">
    <source>
        <dbReference type="ARBA" id="ARBA00022603"/>
    </source>
</evidence>
<dbReference type="GO" id="GO:0003886">
    <property type="term" value="F:DNA (cytosine-5-)-methyltransferase activity"/>
    <property type="evidence" value="ECO:0007669"/>
    <property type="project" value="UniProtKB-EC"/>
</dbReference>
<dbReference type="GO" id="GO:0032259">
    <property type="term" value="P:methylation"/>
    <property type="evidence" value="ECO:0007669"/>
    <property type="project" value="UniProtKB-KW"/>
</dbReference>
<dbReference type="PANTHER" id="PTHR10629">
    <property type="entry name" value="CYTOSINE-SPECIFIC METHYLTRANSFERASE"/>
    <property type="match status" value="1"/>
</dbReference>
<dbReference type="AlphaFoldDB" id="A0A317EBU7"/>
<evidence type="ECO:0000313" key="7">
    <source>
        <dbReference type="EMBL" id="PWR24538.1"/>
    </source>
</evidence>
<accession>A0A317EBU7</accession>
<keyword evidence="2 7" id="KW-0489">Methyltransferase</keyword>